<sequence length="131" mass="13825">SSFKYRKQGREGGGSDDDDDDGSGGGGRRRRSFGESCAVCLCAFEEGEEVRQLPNCGHRFHVACIDMWLYSHPDCPLCRAAVQISPPPRPITTTTTSAGAAAVSMTSGSQSSAGGQRREGIVLMISSAPLT</sequence>
<evidence type="ECO:0000256" key="1">
    <source>
        <dbReference type="ARBA" id="ARBA00000900"/>
    </source>
</evidence>
<keyword evidence="6" id="KW-0812">Transmembrane</keyword>
<evidence type="ECO:0000256" key="7">
    <source>
        <dbReference type="ARBA" id="ARBA00022723"/>
    </source>
</evidence>
<keyword evidence="9" id="KW-0833">Ubl conjugation pathway</keyword>
<evidence type="ECO:0000256" key="11">
    <source>
        <dbReference type="ARBA" id="ARBA00022989"/>
    </source>
</evidence>
<dbReference type="PANTHER" id="PTHR46913">
    <property type="entry name" value="RING-H2 FINGER PROTEIN ATL16"/>
    <property type="match status" value="1"/>
</dbReference>
<dbReference type="InterPro" id="IPR001841">
    <property type="entry name" value="Znf_RING"/>
</dbReference>
<accession>A0AAV0HQS6</accession>
<dbReference type="CDD" id="cd16461">
    <property type="entry name" value="RING-H2_EL5-like"/>
    <property type="match status" value="1"/>
</dbReference>
<gene>
    <name evidence="17" type="ORF">LITE_LOCUS5484</name>
</gene>
<dbReference type="SMART" id="SM00184">
    <property type="entry name" value="RING"/>
    <property type="match status" value="1"/>
</dbReference>
<keyword evidence="8 14" id="KW-0863">Zinc-finger</keyword>
<dbReference type="EC" id="2.3.2.27" evidence="4"/>
<protein>
    <recommendedName>
        <fullName evidence="4">RING-type E3 ubiquitin transferase</fullName>
        <ecNumber evidence="4">2.3.2.27</ecNumber>
    </recommendedName>
</protein>
<dbReference type="AlphaFoldDB" id="A0AAV0HQS6"/>
<keyword evidence="12" id="KW-0472">Membrane</keyword>
<feature type="region of interest" description="Disordered" evidence="15">
    <location>
        <begin position="86"/>
        <end position="118"/>
    </location>
</feature>
<feature type="compositionally biased region" description="Low complexity" evidence="15">
    <location>
        <begin position="92"/>
        <end position="115"/>
    </location>
</feature>
<dbReference type="GO" id="GO:0016020">
    <property type="term" value="C:membrane"/>
    <property type="evidence" value="ECO:0007669"/>
    <property type="project" value="UniProtKB-SubCell"/>
</dbReference>
<dbReference type="GO" id="GO:0061630">
    <property type="term" value="F:ubiquitin protein ligase activity"/>
    <property type="evidence" value="ECO:0007669"/>
    <property type="project" value="UniProtKB-EC"/>
</dbReference>
<keyword evidence="10" id="KW-0862">Zinc</keyword>
<evidence type="ECO:0000256" key="13">
    <source>
        <dbReference type="ARBA" id="ARBA00024209"/>
    </source>
</evidence>
<dbReference type="PANTHER" id="PTHR46913:SF1">
    <property type="entry name" value="RING-H2 FINGER PROTEIN ATL16"/>
    <property type="match status" value="1"/>
</dbReference>
<feature type="non-terminal residue" evidence="17">
    <location>
        <position position="1"/>
    </location>
</feature>
<keyword evidence="18" id="KW-1185">Reference proteome</keyword>
<dbReference type="SUPFAM" id="SSF57850">
    <property type="entry name" value="RING/U-box"/>
    <property type="match status" value="1"/>
</dbReference>
<comment type="catalytic activity">
    <reaction evidence="1">
        <text>S-ubiquitinyl-[E2 ubiquitin-conjugating enzyme]-L-cysteine + [acceptor protein]-L-lysine = [E2 ubiquitin-conjugating enzyme]-L-cysteine + N(6)-ubiquitinyl-[acceptor protein]-L-lysine.</text>
        <dbReference type="EC" id="2.3.2.27"/>
    </reaction>
</comment>
<evidence type="ECO:0000313" key="18">
    <source>
        <dbReference type="Proteomes" id="UP001154282"/>
    </source>
</evidence>
<comment type="subcellular location">
    <subcellularLocation>
        <location evidence="2">Membrane</location>
        <topology evidence="2">Single-pass membrane protein</topology>
    </subcellularLocation>
</comment>
<comment type="caution">
    <text evidence="17">The sequence shown here is derived from an EMBL/GenBank/DDBJ whole genome shotgun (WGS) entry which is preliminary data.</text>
</comment>
<feature type="region of interest" description="Disordered" evidence="15">
    <location>
        <begin position="1"/>
        <end position="33"/>
    </location>
</feature>
<evidence type="ECO:0000256" key="3">
    <source>
        <dbReference type="ARBA" id="ARBA00004906"/>
    </source>
</evidence>
<comment type="pathway">
    <text evidence="3">Protein modification; protein ubiquitination.</text>
</comment>
<dbReference type="EMBL" id="CAMGYJ010000002">
    <property type="protein sequence ID" value="CAI0387521.1"/>
    <property type="molecule type" value="Genomic_DNA"/>
</dbReference>
<dbReference type="Proteomes" id="UP001154282">
    <property type="component" value="Unassembled WGS sequence"/>
</dbReference>
<evidence type="ECO:0000256" key="14">
    <source>
        <dbReference type="PROSITE-ProRule" id="PRU00175"/>
    </source>
</evidence>
<dbReference type="InterPro" id="IPR013083">
    <property type="entry name" value="Znf_RING/FYVE/PHD"/>
</dbReference>
<evidence type="ECO:0000256" key="15">
    <source>
        <dbReference type="SAM" id="MobiDB-lite"/>
    </source>
</evidence>
<keyword evidence="7" id="KW-0479">Metal-binding</keyword>
<dbReference type="Gene3D" id="3.30.40.10">
    <property type="entry name" value="Zinc/RING finger domain, C3HC4 (zinc finger)"/>
    <property type="match status" value="1"/>
</dbReference>
<feature type="domain" description="RING-type" evidence="16">
    <location>
        <begin position="37"/>
        <end position="79"/>
    </location>
</feature>
<dbReference type="PROSITE" id="PS50089">
    <property type="entry name" value="ZF_RING_2"/>
    <property type="match status" value="1"/>
</dbReference>
<evidence type="ECO:0000256" key="12">
    <source>
        <dbReference type="ARBA" id="ARBA00023136"/>
    </source>
</evidence>
<evidence type="ECO:0000256" key="5">
    <source>
        <dbReference type="ARBA" id="ARBA00022679"/>
    </source>
</evidence>
<keyword evidence="11" id="KW-1133">Transmembrane helix</keyword>
<evidence type="ECO:0000256" key="4">
    <source>
        <dbReference type="ARBA" id="ARBA00012483"/>
    </source>
</evidence>
<reference evidence="17" key="1">
    <citation type="submission" date="2022-08" db="EMBL/GenBank/DDBJ databases">
        <authorList>
            <person name="Gutierrez-Valencia J."/>
        </authorList>
    </citation>
    <scope>NUCLEOTIDE SEQUENCE</scope>
</reference>
<dbReference type="GO" id="GO:0016567">
    <property type="term" value="P:protein ubiquitination"/>
    <property type="evidence" value="ECO:0007669"/>
    <property type="project" value="InterPro"/>
</dbReference>
<dbReference type="GO" id="GO:0008270">
    <property type="term" value="F:zinc ion binding"/>
    <property type="evidence" value="ECO:0007669"/>
    <property type="project" value="UniProtKB-KW"/>
</dbReference>
<dbReference type="Pfam" id="PF13639">
    <property type="entry name" value="zf-RING_2"/>
    <property type="match status" value="1"/>
</dbReference>
<evidence type="ECO:0000256" key="8">
    <source>
        <dbReference type="ARBA" id="ARBA00022771"/>
    </source>
</evidence>
<name>A0AAV0HQS6_9ROSI</name>
<evidence type="ECO:0000259" key="16">
    <source>
        <dbReference type="PROSITE" id="PS50089"/>
    </source>
</evidence>
<evidence type="ECO:0000256" key="10">
    <source>
        <dbReference type="ARBA" id="ARBA00022833"/>
    </source>
</evidence>
<evidence type="ECO:0000256" key="2">
    <source>
        <dbReference type="ARBA" id="ARBA00004167"/>
    </source>
</evidence>
<evidence type="ECO:0000256" key="9">
    <source>
        <dbReference type="ARBA" id="ARBA00022786"/>
    </source>
</evidence>
<proteinExistence type="inferred from homology"/>
<comment type="similarity">
    <text evidence="13">Belongs to the RING-type zinc finger family. ATL subfamily.</text>
</comment>
<organism evidence="17 18">
    <name type="scientific">Linum tenue</name>
    <dbReference type="NCBI Taxonomy" id="586396"/>
    <lineage>
        <taxon>Eukaryota</taxon>
        <taxon>Viridiplantae</taxon>
        <taxon>Streptophyta</taxon>
        <taxon>Embryophyta</taxon>
        <taxon>Tracheophyta</taxon>
        <taxon>Spermatophyta</taxon>
        <taxon>Magnoliopsida</taxon>
        <taxon>eudicotyledons</taxon>
        <taxon>Gunneridae</taxon>
        <taxon>Pentapetalae</taxon>
        <taxon>rosids</taxon>
        <taxon>fabids</taxon>
        <taxon>Malpighiales</taxon>
        <taxon>Linaceae</taxon>
        <taxon>Linum</taxon>
    </lineage>
</organism>
<evidence type="ECO:0000313" key="17">
    <source>
        <dbReference type="EMBL" id="CAI0387521.1"/>
    </source>
</evidence>
<keyword evidence="5" id="KW-0808">Transferase</keyword>
<evidence type="ECO:0000256" key="6">
    <source>
        <dbReference type="ARBA" id="ARBA00022692"/>
    </source>
</evidence>
<dbReference type="InterPro" id="IPR044600">
    <property type="entry name" value="ATL1/ATL16-like"/>
</dbReference>